<keyword evidence="2" id="KW-1185">Reference proteome</keyword>
<proteinExistence type="predicted"/>
<gene>
    <name evidence="1" type="ORF">M5K25_021535</name>
</gene>
<reference evidence="1 2" key="1">
    <citation type="journal article" date="2024" name="Plant Biotechnol. J.">
        <title>Dendrobium thyrsiflorum genome and its molecular insights into genes involved in important horticultural traits.</title>
        <authorList>
            <person name="Chen B."/>
            <person name="Wang J.Y."/>
            <person name="Zheng P.J."/>
            <person name="Li K.L."/>
            <person name="Liang Y.M."/>
            <person name="Chen X.F."/>
            <person name="Zhang C."/>
            <person name="Zhao X."/>
            <person name="He X."/>
            <person name="Zhang G.Q."/>
            <person name="Liu Z.J."/>
            <person name="Xu Q."/>
        </authorList>
    </citation>
    <scope>NUCLEOTIDE SEQUENCE [LARGE SCALE GENOMIC DNA]</scope>
    <source>
        <strain evidence="1">GZMU011</strain>
    </source>
</reference>
<comment type="caution">
    <text evidence="1">The sequence shown here is derived from an EMBL/GenBank/DDBJ whole genome shotgun (WGS) entry which is preliminary data.</text>
</comment>
<evidence type="ECO:0000313" key="2">
    <source>
        <dbReference type="Proteomes" id="UP001552299"/>
    </source>
</evidence>
<protein>
    <submittedName>
        <fullName evidence="1">Uncharacterized protein</fullName>
    </submittedName>
</protein>
<dbReference type="EMBL" id="JANQDX010000016">
    <property type="protein sequence ID" value="KAL0910542.1"/>
    <property type="molecule type" value="Genomic_DNA"/>
</dbReference>
<accession>A0ABD0UJK3</accession>
<dbReference type="AlphaFoldDB" id="A0ABD0UJK3"/>
<name>A0ABD0UJK3_DENTH</name>
<sequence length="92" mass="10115">MPDSGERESQDPLRIFSVFASCSAHSSLSHGFKCSETARLIGDCFGGGEEASRSTIRFSVFSDDRRRSADGLRSESRSRKLASILLQVPVFQ</sequence>
<organism evidence="1 2">
    <name type="scientific">Dendrobium thyrsiflorum</name>
    <name type="common">Pinecone-like raceme dendrobium</name>
    <name type="synonym">Orchid</name>
    <dbReference type="NCBI Taxonomy" id="117978"/>
    <lineage>
        <taxon>Eukaryota</taxon>
        <taxon>Viridiplantae</taxon>
        <taxon>Streptophyta</taxon>
        <taxon>Embryophyta</taxon>
        <taxon>Tracheophyta</taxon>
        <taxon>Spermatophyta</taxon>
        <taxon>Magnoliopsida</taxon>
        <taxon>Liliopsida</taxon>
        <taxon>Asparagales</taxon>
        <taxon>Orchidaceae</taxon>
        <taxon>Epidendroideae</taxon>
        <taxon>Malaxideae</taxon>
        <taxon>Dendrobiinae</taxon>
        <taxon>Dendrobium</taxon>
    </lineage>
</organism>
<dbReference type="Proteomes" id="UP001552299">
    <property type="component" value="Unassembled WGS sequence"/>
</dbReference>
<evidence type="ECO:0000313" key="1">
    <source>
        <dbReference type="EMBL" id="KAL0910542.1"/>
    </source>
</evidence>